<sequence>MKVQIPIDIVEILLAEIEIVDIVGQIGWIRIGTIEVVVQVGWRIEIVVEQVE</sequence>
<reference evidence="1" key="1">
    <citation type="submission" date="2021-06" db="EMBL/GenBank/DDBJ databases">
        <authorList>
            <person name="Kallberg Y."/>
            <person name="Tangrot J."/>
            <person name="Rosling A."/>
        </authorList>
    </citation>
    <scope>NUCLEOTIDE SEQUENCE</scope>
    <source>
        <strain evidence="1">AU212A</strain>
    </source>
</reference>
<name>A0ACA9K8F2_9GLOM</name>
<dbReference type="Proteomes" id="UP000789860">
    <property type="component" value="Unassembled WGS sequence"/>
</dbReference>
<keyword evidence="2" id="KW-1185">Reference proteome</keyword>
<protein>
    <submittedName>
        <fullName evidence="1">6385_t:CDS:1</fullName>
    </submittedName>
</protein>
<evidence type="ECO:0000313" key="1">
    <source>
        <dbReference type="EMBL" id="CAG8458506.1"/>
    </source>
</evidence>
<comment type="caution">
    <text evidence="1">The sequence shown here is derived from an EMBL/GenBank/DDBJ whole genome shotgun (WGS) entry which is preliminary data.</text>
</comment>
<dbReference type="EMBL" id="CAJVPM010001054">
    <property type="protein sequence ID" value="CAG8458506.1"/>
    <property type="molecule type" value="Genomic_DNA"/>
</dbReference>
<evidence type="ECO:0000313" key="2">
    <source>
        <dbReference type="Proteomes" id="UP000789860"/>
    </source>
</evidence>
<gene>
    <name evidence="1" type="ORF">SCALOS_LOCUS1509</name>
</gene>
<proteinExistence type="predicted"/>
<organism evidence="1 2">
    <name type="scientific">Scutellospora calospora</name>
    <dbReference type="NCBI Taxonomy" id="85575"/>
    <lineage>
        <taxon>Eukaryota</taxon>
        <taxon>Fungi</taxon>
        <taxon>Fungi incertae sedis</taxon>
        <taxon>Mucoromycota</taxon>
        <taxon>Glomeromycotina</taxon>
        <taxon>Glomeromycetes</taxon>
        <taxon>Diversisporales</taxon>
        <taxon>Gigasporaceae</taxon>
        <taxon>Scutellospora</taxon>
    </lineage>
</organism>
<accession>A0ACA9K8F2</accession>